<reference evidence="2" key="1">
    <citation type="submission" date="2022-11" db="EMBL/GenBank/DDBJ databases">
        <title>Dyadobacter pollutisoli sp. nov., isolated from plastic dumped soil.</title>
        <authorList>
            <person name="Kim J.M."/>
            <person name="Kim K.R."/>
            <person name="Lee J.K."/>
            <person name="Hao L."/>
            <person name="Jeon C.O."/>
        </authorList>
    </citation>
    <scope>NUCLEOTIDE SEQUENCE</scope>
    <source>
        <strain evidence="2">U1</strain>
    </source>
</reference>
<dbReference type="EMBL" id="CP112998">
    <property type="protein sequence ID" value="WAC14506.1"/>
    <property type="molecule type" value="Genomic_DNA"/>
</dbReference>
<dbReference type="InterPro" id="IPR050765">
    <property type="entry name" value="Riboflavin_Biosynth_HTPR"/>
</dbReference>
<dbReference type="Gene3D" id="3.40.430.10">
    <property type="entry name" value="Dihydrofolate Reductase, subunit A"/>
    <property type="match status" value="1"/>
</dbReference>
<dbReference type="RefSeq" id="WP_244819875.1">
    <property type="nucleotide sequence ID" value="NZ_CP112998.1"/>
</dbReference>
<evidence type="ECO:0000313" key="2">
    <source>
        <dbReference type="EMBL" id="WAC14506.1"/>
    </source>
</evidence>
<evidence type="ECO:0000259" key="1">
    <source>
        <dbReference type="Pfam" id="PF01872"/>
    </source>
</evidence>
<dbReference type="PANTHER" id="PTHR38011">
    <property type="entry name" value="DIHYDROFOLATE REDUCTASE FAMILY PROTEIN (AFU_ORTHOLOGUE AFUA_8G06820)"/>
    <property type="match status" value="1"/>
</dbReference>
<sequence>MQKVIMDITMSLDGYTAGPQVSLETPLGIGGERLHDWLFKDKTPADEKLVNDLLSSSGSVITGGRTYATAIPEAWGGTSPFKVPTFVLINEVPEVAVDGFTYITTGPEDALNAAKKAADGKNVWIMGGAGTIQQYLKKGLADELHIHIAHVLLNGGTRLFETISKEQTELEKYSLTESPGVTHIYFRVLK</sequence>
<dbReference type="Proteomes" id="UP001164653">
    <property type="component" value="Chromosome"/>
</dbReference>
<dbReference type="GO" id="GO:0009231">
    <property type="term" value="P:riboflavin biosynthetic process"/>
    <property type="evidence" value="ECO:0007669"/>
    <property type="project" value="InterPro"/>
</dbReference>
<dbReference type="KEGG" id="dpf:ON006_11220"/>
<dbReference type="GO" id="GO:0008703">
    <property type="term" value="F:5-amino-6-(5-phosphoribosylamino)uracil reductase activity"/>
    <property type="evidence" value="ECO:0007669"/>
    <property type="project" value="InterPro"/>
</dbReference>
<accession>A0A9E8SP99</accession>
<dbReference type="InterPro" id="IPR024072">
    <property type="entry name" value="DHFR-like_dom_sf"/>
</dbReference>
<feature type="domain" description="Bacterial bifunctional deaminase-reductase C-terminal" evidence="1">
    <location>
        <begin position="3"/>
        <end position="177"/>
    </location>
</feature>
<dbReference type="SUPFAM" id="SSF53597">
    <property type="entry name" value="Dihydrofolate reductase-like"/>
    <property type="match status" value="1"/>
</dbReference>
<keyword evidence="3" id="KW-1185">Reference proteome</keyword>
<protein>
    <submittedName>
        <fullName evidence="2">Dihydrofolate reductase family protein</fullName>
    </submittedName>
</protein>
<dbReference type="AlphaFoldDB" id="A0A9E8SP99"/>
<evidence type="ECO:0000313" key="3">
    <source>
        <dbReference type="Proteomes" id="UP001164653"/>
    </source>
</evidence>
<dbReference type="PANTHER" id="PTHR38011:SF12">
    <property type="entry name" value="BIFUNCTIONAL DEAMINASE-REDUCTASE DOMAIN PROTEIN"/>
    <property type="match status" value="1"/>
</dbReference>
<dbReference type="Pfam" id="PF01872">
    <property type="entry name" value="RibD_C"/>
    <property type="match status" value="1"/>
</dbReference>
<organism evidence="2 3">
    <name type="scientific">Dyadobacter pollutisoli</name>
    <dbReference type="NCBI Taxonomy" id="2910158"/>
    <lineage>
        <taxon>Bacteria</taxon>
        <taxon>Pseudomonadati</taxon>
        <taxon>Bacteroidota</taxon>
        <taxon>Cytophagia</taxon>
        <taxon>Cytophagales</taxon>
        <taxon>Spirosomataceae</taxon>
        <taxon>Dyadobacter</taxon>
    </lineage>
</organism>
<gene>
    <name evidence="2" type="ORF">ON006_11220</name>
</gene>
<proteinExistence type="predicted"/>
<dbReference type="InterPro" id="IPR002734">
    <property type="entry name" value="RibDG_C"/>
</dbReference>
<name>A0A9E8SP99_9BACT</name>